<sequence>MSLEKINQVCWGILGCGDVTEVKSGPALRITDRSYVAMVMRRNSIKAEDYALRHNVPDWTDSIDILLQNPVLNAIYIATPPSTHAEYAIKAMEAGKNVLVEKPMALSTSECDAMREAVERTGKKLCVAYYRRALPRFEKLKECVFSGAIGTPNFVEIRHLLPSASKPPQNWKLNPSIGGGGYFWDMQTHTLDWLNYVFGAPQSVQSATETSLDLNGTEKLVSFIAKYGTTSAIGLCCYASDRNEERVTVHGTEGSVSMSFFSPSPVVLQRGEKVEEISLPDPAHVHQPFIERVVAHFLDNEENPCSVGEGRHVNFMLNSIFDRQ</sequence>
<dbReference type="PROSITE" id="PS51257">
    <property type="entry name" value="PROKAR_LIPOPROTEIN"/>
    <property type="match status" value="1"/>
</dbReference>
<dbReference type="PANTHER" id="PTHR43818">
    <property type="entry name" value="BCDNA.GH03377"/>
    <property type="match status" value="1"/>
</dbReference>
<feature type="domain" description="GFO/IDH/MocA-like oxidoreductase" evidence="3">
    <location>
        <begin position="137"/>
        <end position="256"/>
    </location>
</feature>
<dbReference type="InterPro" id="IPR000683">
    <property type="entry name" value="Gfo/Idh/MocA-like_OxRdtase_N"/>
</dbReference>
<dbReference type="RefSeq" id="WP_248160155.1">
    <property type="nucleotide sequence ID" value="NZ_JALNMJ010000046.1"/>
</dbReference>
<comment type="caution">
    <text evidence="4">The sequence shown here is derived from an EMBL/GenBank/DDBJ whole genome shotgun (WGS) entry which is preliminary data.</text>
</comment>
<dbReference type="InterPro" id="IPR055170">
    <property type="entry name" value="GFO_IDH_MocA-like_dom"/>
</dbReference>
<evidence type="ECO:0000313" key="5">
    <source>
        <dbReference type="Proteomes" id="UP001431221"/>
    </source>
</evidence>
<protein>
    <submittedName>
        <fullName evidence="4">Gfo/Idh/MocA family oxidoreductase</fullName>
    </submittedName>
</protein>
<dbReference type="Pfam" id="PF01408">
    <property type="entry name" value="GFO_IDH_MocA"/>
    <property type="match status" value="1"/>
</dbReference>
<dbReference type="InterPro" id="IPR036291">
    <property type="entry name" value="NAD(P)-bd_dom_sf"/>
</dbReference>
<reference evidence="4" key="1">
    <citation type="submission" date="2022-04" db="EMBL/GenBank/DDBJ databases">
        <title>Roseibium sp. CAU 1639 isolated from mud.</title>
        <authorList>
            <person name="Kim W."/>
        </authorList>
    </citation>
    <scope>NUCLEOTIDE SEQUENCE</scope>
    <source>
        <strain evidence="4">CAU 1639</strain>
    </source>
</reference>
<dbReference type="Pfam" id="PF22725">
    <property type="entry name" value="GFO_IDH_MocA_C3"/>
    <property type="match status" value="1"/>
</dbReference>
<dbReference type="Gene3D" id="3.40.50.720">
    <property type="entry name" value="NAD(P)-binding Rossmann-like Domain"/>
    <property type="match status" value="1"/>
</dbReference>
<accession>A0ABT0H514</accession>
<dbReference type="SUPFAM" id="SSF51735">
    <property type="entry name" value="NAD(P)-binding Rossmann-fold domains"/>
    <property type="match status" value="1"/>
</dbReference>
<evidence type="ECO:0000313" key="4">
    <source>
        <dbReference type="EMBL" id="MCK7616165.1"/>
    </source>
</evidence>
<organism evidence="4 5">
    <name type="scientific">Roseibium sediminicola</name>
    <dbReference type="NCBI Taxonomy" id="2933272"/>
    <lineage>
        <taxon>Bacteria</taxon>
        <taxon>Pseudomonadati</taxon>
        <taxon>Pseudomonadota</taxon>
        <taxon>Alphaproteobacteria</taxon>
        <taxon>Hyphomicrobiales</taxon>
        <taxon>Stappiaceae</taxon>
        <taxon>Roseibium</taxon>
    </lineage>
</organism>
<dbReference type="InterPro" id="IPR050463">
    <property type="entry name" value="Gfo/Idh/MocA_oxidrdct_glycsds"/>
</dbReference>
<dbReference type="SUPFAM" id="SSF55347">
    <property type="entry name" value="Glyceraldehyde-3-phosphate dehydrogenase-like, C-terminal domain"/>
    <property type="match status" value="1"/>
</dbReference>
<feature type="domain" description="Gfo/Idh/MocA-like oxidoreductase N-terminal" evidence="2">
    <location>
        <begin position="11"/>
        <end position="129"/>
    </location>
</feature>
<dbReference type="PANTHER" id="PTHR43818:SF11">
    <property type="entry name" value="BCDNA.GH03377"/>
    <property type="match status" value="1"/>
</dbReference>
<keyword evidence="5" id="KW-1185">Reference proteome</keyword>
<proteinExistence type="predicted"/>
<keyword evidence="1" id="KW-0560">Oxidoreductase</keyword>
<gene>
    <name evidence="4" type="ORF">M0H32_28795</name>
</gene>
<name>A0ABT0H514_9HYPH</name>
<dbReference type="Gene3D" id="3.30.360.10">
    <property type="entry name" value="Dihydrodipicolinate Reductase, domain 2"/>
    <property type="match status" value="1"/>
</dbReference>
<dbReference type="EMBL" id="JALNMJ010000046">
    <property type="protein sequence ID" value="MCK7616165.1"/>
    <property type="molecule type" value="Genomic_DNA"/>
</dbReference>
<dbReference type="Proteomes" id="UP001431221">
    <property type="component" value="Unassembled WGS sequence"/>
</dbReference>
<evidence type="ECO:0000259" key="2">
    <source>
        <dbReference type="Pfam" id="PF01408"/>
    </source>
</evidence>
<evidence type="ECO:0000256" key="1">
    <source>
        <dbReference type="ARBA" id="ARBA00023002"/>
    </source>
</evidence>
<evidence type="ECO:0000259" key="3">
    <source>
        <dbReference type="Pfam" id="PF22725"/>
    </source>
</evidence>